<proteinExistence type="predicted"/>
<dbReference type="Proteomes" id="UP001415857">
    <property type="component" value="Unassembled WGS sequence"/>
</dbReference>
<dbReference type="PANTHER" id="PTHR35701:SF1">
    <property type="entry name" value="OS11G0148400 PROTEIN"/>
    <property type="match status" value="1"/>
</dbReference>
<dbReference type="Pfam" id="PF25999">
    <property type="entry name" value="SYNRG_C"/>
    <property type="match status" value="1"/>
</dbReference>
<dbReference type="EMBL" id="JBBPBK010000001">
    <property type="protein sequence ID" value="KAK9293274.1"/>
    <property type="molecule type" value="Genomic_DNA"/>
</dbReference>
<evidence type="ECO:0000313" key="3">
    <source>
        <dbReference type="EMBL" id="KAK9293274.1"/>
    </source>
</evidence>
<dbReference type="AlphaFoldDB" id="A0AAP0X4X6"/>
<sequence length="1066" mass="117289">MAEKQAAEDDDDEGFGDFTFAPSYSFPNHVVHSNQINGSDFFKNNDDDEWGDFVNHSSSPITHQSELSNGLFRTQSPPGNVSQFSKPIDPFGFFSDHLAEQSPSASSPVESESRVCRVEVEKNEWVKPKGALPLSMFGDVEEEDGSGVGGGSVVDGTDVFARERVDSARNGSSLNVGMGIDDIIANLYNQSEQIKVGNGSNSNSNGLDSNRLGSIANLFDQNDQVKQIKVGNGLNSNSNGLDSNTLNSIANLFDQNDQVKVESGSNSNWNSNGSNLNLNGLNSIVNLFDRSEQMKAENGLNSNATGLDSNEVEGNDDDDDGWEFKVAVLESEPGGENFKEERDSGLLGFKATAINQEIQVDGKGQKISEGGEYSSGFGNGAHGSSDLFATSNGFSYKSSKLEIGFDFEPTTVVQNGFISNAYSETKQNEGGNELNSYPVNGNVDSDENFWEYKDAFSETELRHKEEAKVAELSPAGVYVPTLDGEIQVNKIRSDNHGGALPLSLFSDGKLEPDDILNHQDVFTYKPSTYPKNGLNSHGSSMSVDDLILNLYSQAEGVPPVDSTQKPTVNGYVSTQSVLDSNLVNDDDDFDDNSWEFKDAFLDARAKDQTSEGVPPVDLTQKPTENGLVSTQSVPDSNLVNDEDDFDDNSWEFKDAFLDARAKDQTSEGVPPVDSTQKTIVNGLISTQTVLDSNLVNDDNDFDDSSWEFKDAVLDAKAKDRTSVLSHGDTHQNVSTKLKVENYVDFYSKLKDESCLIALCHLDSLKKAKSFAALPGEDAKVVALDEEIQEAHKELCQENLVSEEVYPENHPPRIRCINEILEVLHEPKFQVLESEYHLSGRLSLAEKDLRSAIELLKHATSILKILTLASTEEQSSYVSTWSKMISVCAQEMKHGASIWKQLLQENDHSQILFEPRGQQFIIALGEIYRVVEILGASAKLYKPWILSSVADPKTIFALLEECCTLWSSSGFEEALLSISDPTGFEYDGTIKTLLESIKHIHDLDMHFQNHSLAQQEPICRLSFLTPAMLPDMKMVVWDGEHYFLKLANLWANLISCHPPMLPHIKVG</sequence>
<feature type="compositionally biased region" description="Polar residues" evidence="1">
    <location>
        <begin position="620"/>
        <end position="639"/>
    </location>
</feature>
<evidence type="ECO:0000313" key="4">
    <source>
        <dbReference type="Proteomes" id="UP001415857"/>
    </source>
</evidence>
<feature type="region of interest" description="Disordered" evidence="1">
    <location>
        <begin position="606"/>
        <end position="642"/>
    </location>
</feature>
<name>A0AAP0X4X6_LIQFO</name>
<accession>A0AAP0X4X6</accession>
<dbReference type="InterPro" id="IPR059024">
    <property type="entry name" value="SYNRG_C"/>
</dbReference>
<evidence type="ECO:0000259" key="2">
    <source>
        <dbReference type="Pfam" id="PF25999"/>
    </source>
</evidence>
<keyword evidence="4" id="KW-1185">Reference proteome</keyword>
<evidence type="ECO:0000256" key="1">
    <source>
        <dbReference type="SAM" id="MobiDB-lite"/>
    </source>
</evidence>
<dbReference type="PANTHER" id="PTHR35701">
    <property type="entry name" value="OS11G0148400 PROTEIN"/>
    <property type="match status" value="1"/>
</dbReference>
<reference evidence="3 4" key="1">
    <citation type="journal article" date="2024" name="Plant J.">
        <title>Genome sequences and population genomics reveal climatic adaptation and genomic divergence between two closely related sweetgum species.</title>
        <authorList>
            <person name="Xu W.Q."/>
            <person name="Ren C.Q."/>
            <person name="Zhang X.Y."/>
            <person name="Comes H.P."/>
            <person name="Liu X.H."/>
            <person name="Li Y.G."/>
            <person name="Kettle C.J."/>
            <person name="Jalonen R."/>
            <person name="Gaisberger H."/>
            <person name="Ma Y.Z."/>
            <person name="Qiu Y.X."/>
        </authorList>
    </citation>
    <scope>NUCLEOTIDE SEQUENCE [LARGE SCALE GENOMIC DNA]</scope>
    <source>
        <strain evidence="3">Hangzhou</strain>
    </source>
</reference>
<gene>
    <name evidence="3" type="ORF">L1049_021266</name>
</gene>
<protein>
    <recommendedName>
        <fullName evidence="2">Synergin gamma C-terminal domain-containing protein</fullName>
    </recommendedName>
</protein>
<feature type="domain" description="Synergin gamma C-terminal" evidence="2">
    <location>
        <begin position="869"/>
        <end position="1060"/>
    </location>
</feature>
<organism evidence="3 4">
    <name type="scientific">Liquidambar formosana</name>
    <name type="common">Formosan gum</name>
    <dbReference type="NCBI Taxonomy" id="63359"/>
    <lineage>
        <taxon>Eukaryota</taxon>
        <taxon>Viridiplantae</taxon>
        <taxon>Streptophyta</taxon>
        <taxon>Embryophyta</taxon>
        <taxon>Tracheophyta</taxon>
        <taxon>Spermatophyta</taxon>
        <taxon>Magnoliopsida</taxon>
        <taxon>eudicotyledons</taxon>
        <taxon>Gunneridae</taxon>
        <taxon>Pentapetalae</taxon>
        <taxon>Saxifragales</taxon>
        <taxon>Altingiaceae</taxon>
        <taxon>Liquidambar</taxon>
    </lineage>
</organism>
<comment type="caution">
    <text evidence="3">The sequence shown here is derived from an EMBL/GenBank/DDBJ whole genome shotgun (WGS) entry which is preliminary data.</text>
</comment>